<evidence type="ECO:0000256" key="6">
    <source>
        <dbReference type="ARBA" id="ARBA00022932"/>
    </source>
</evidence>
<keyword evidence="6" id="KW-0239">DNA-directed DNA polymerase</keyword>
<dbReference type="GO" id="GO:0009360">
    <property type="term" value="C:DNA polymerase III complex"/>
    <property type="evidence" value="ECO:0007669"/>
    <property type="project" value="InterPro"/>
</dbReference>
<dbReference type="PANTHER" id="PTHR34388">
    <property type="entry name" value="DNA POLYMERASE III SUBUNIT DELTA"/>
    <property type="match status" value="1"/>
</dbReference>
<dbReference type="Gene3D" id="1.10.8.60">
    <property type="match status" value="1"/>
</dbReference>
<sequence length="324" mass="37758">MYQMIFFFYGTDSYRSYQKVKQLRDKFAQEVDQAGLNITILDGENITLEKFNNAVTQPGFLSAKRLIIIKNIFSLASINSWKEDVITYLNKVTDSSEENYIIFWQEDLPDKDDALFKRLQNFKYAQNFELLDINKLVMWVEQEVGLRQGQITKPAARLLAVNVGNDLWRLAGEIDKLVAYKKDQSIIEADIEQMIDGGLEENIFQFTDALMNNNPVQAIKLLQDQLSLGQNEQYLLSMILRQYRLLWQMKILLAQGLSQQQLAQQTKIHPFVIRKLTPALAKYQVSDLQKIYQKLIDLDYQLKSLPLKPELFFDLFIIKTHPSK</sequence>
<dbReference type="InterPro" id="IPR005790">
    <property type="entry name" value="DNA_polIII_delta"/>
</dbReference>
<name>A0A2M7VEM3_9BACT</name>
<feature type="domain" description="DNA polymerase III delta subunit-like C-terminal" evidence="10">
    <location>
        <begin position="200"/>
        <end position="319"/>
    </location>
</feature>
<reference evidence="12" key="1">
    <citation type="submission" date="2017-09" db="EMBL/GenBank/DDBJ databases">
        <title>Depth-based differentiation of microbial function through sediment-hosted aquifers and enrichment of novel symbionts in the deep terrestrial subsurface.</title>
        <authorList>
            <person name="Probst A.J."/>
            <person name="Ladd B."/>
            <person name="Jarett J.K."/>
            <person name="Geller-Mcgrath D.E."/>
            <person name="Sieber C.M.K."/>
            <person name="Emerson J.B."/>
            <person name="Anantharaman K."/>
            <person name="Thomas B.C."/>
            <person name="Malmstrom R."/>
            <person name="Stieglmeier M."/>
            <person name="Klingl A."/>
            <person name="Woyke T."/>
            <person name="Ryan C.M."/>
            <person name="Banfield J.F."/>
        </authorList>
    </citation>
    <scope>NUCLEOTIDE SEQUENCE [LARGE SCALE GENOMIC DNA]</scope>
</reference>
<keyword evidence="5" id="KW-0235">DNA replication</keyword>
<evidence type="ECO:0000313" key="11">
    <source>
        <dbReference type="EMBL" id="PIZ98990.1"/>
    </source>
</evidence>
<evidence type="ECO:0000259" key="10">
    <source>
        <dbReference type="Pfam" id="PF21694"/>
    </source>
</evidence>
<dbReference type="EMBL" id="PFPO01000052">
    <property type="protein sequence ID" value="PIZ98990.1"/>
    <property type="molecule type" value="Genomic_DNA"/>
</dbReference>
<keyword evidence="3" id="KW-0808">Transferase</keyword>
<keyword evidence="4" id="KW-0548">Nucleotidyltransferase</keyword>
<dbReference type="InterPro" id="IPR010372">
    <property type="entry name" value="DNA_pol3_delta_N"/>
</dbReference>
<comment type="similarity">
    <text evidence="7">Belongs to the DNA polymerase HolA subunit family.</text>
</comment>
<evidence type="ECO:0000256" key="1">
    <source>
        <dbReference type="ARBA" id="ARBA00012417"/>
    </source>
</evidence>
<evidence type="ECO:0000256" key="4">
    <source>
        <dbReference type="ARBA" id="ARBA00022695"/>
    </source>
</evidence>
<dbReference type="GO" id="GO:0003887">
    <property type="term" value="F:DNA-directed DNA polymerase activity"/>
    <property type="evidence" value="ECO:0007669"/>
    <property type="project" value="UniProtKB-KW"/>
</dbReference>
<evidence type="ECO:0000313" key="12">
    <source>
        <dbReference type="Proteomes" id="UP000230405"/>
    </source>
</evidence>
<dbReference type="Proteomes" id="UP000230405">
    <property type="component" value="Unassembled WGS sequence"/>
</dbReference>
<evidence type="ECO:0000256" key="8">
    <source>
        <dbReference type="ARBA" id="ARBA00049244"/>
    </source>
</evidence>
<evidence type="ECO:0000256" key="5">
    <source>
        <dbReference type="ARBA" id="ARBA00022705"/>
    </source>
</evidence>
<dbReference type="Pfam" id="PF06144">
    <property type="entry name" value="DNA_pol3_delta"/>
    <property type="match status" value="1"/>
</dbReference>
<evidence type="ECO:0000256" key="2">
    <source>
        <dbReference type="ARBA" id="ARBA00017703"/>
    </source>
</evidence>
<protein>
    <recommendedName>
        <fullName evidence="2">DNA polymerase III subunit delta</fullName>
        <ecNumber evidence="1">2.7.7.7</ecNumber>
    </recommendedName>
</protein>
<dbReference type="InterPro" id="IPR048466">
    <property type="entry name" value="DNA_pol3_delta-like_C"/>
</dbReference>
<dbReference type="InterPro" id="IPR027417">
    <property type="entry name" value="P-loop_NTPase"/>
</dbReference>
<organism evidence="11 12">
    <name type="scientific">Candidatus Komeilibacteria bacterium CG_4_10_14_0_2_um_filter_37_10</name>
    <dbReference type="NCBI Taxonomy" id="1974470"/>
    <lineage>
        <taxon>Bacteria</taxon>
        <taxon>Candidatus Komeiliibacteriota</taxon>
    </lineage>
</organism>
<evidence type="ECO:0000256" key="7">
    <source>
        <dbReference type="ARBA" id="ARBA00034754"/>
    </source>
</evidence>
<dbReference type="InterPro" id="IPR008921">
    <property type="entry name" value="DNA_pol3_clamp-load_cplx_C"/>
</dbReference>
<dbReference type="GO" id="GO:0006261">
    <property type="term" value="P:DNA-templated DNA replication"/>
    <property type="evidence" value="ECO:0007669"/>
    <property type="project" value="TreeGrafter"/>
</dbReference>
<dbReference type="Gene3D" id="1.20.272.10">
    <property type="match status" value="1"/>
</dbReference>
<proteinExistence type="inferred from homology"/>
<dbReference type="AlphaFoldDB" id="A0A2M7VEM3"/>
<comment type="caution">
    <text evidence="11">The sequence shown here is derived from an EMBL/GenBank/DDBJ whole genome shotgun (WGS) entry which is preliminary data.</text>
</comment>
<dbReference type="SUPFAM" id="SSF52540">
    <property type="entry name" value="P-loop containing nucleoside triphosphate hydrolases"/>
    <property type="match status" value="1"/>
</dbReference>
<dbReference type="Pfam" id="PF21694">
    <property type="entry name" value="DNA_pol3_delta_C"/>
    <property type="match status" value="1"/>
</dbReference>
<feature type="domain" description="DNA polymerase III delta N-terminal" evidence="9">
    <location>
        <begin position="7"/>
        <end position="121"/>
    </location>
</feature>
<gene>
    <name evidence="11" type="primary">holA</name>
    <name evidence="11" type="ORF">COX77_02830</name>
</gene>
<accession>A0A2M7VEM3</accession>
<dbReference type="SUPFAM" id="SSF48019">
    <property type="entry name" value="post-AAA+ oligomerization domain-like"/>
    <property type="match status" value="1"/>
</dbReference>
<dbReference type="Gene3D" id="3.40.50.300">
    <property type="entry name" value="P-loop containing nucleotide triphosphate hydrolases"/>
    <property type="match status" value="1"/>
</dbReference>
<dbReference type="GO" id="GO:0003677">
    <property type="term" value="F:DNA binding"/>
    <property type="evidence" value="ECO:0007669"/>
    <property type="project" value="InterPro"/>
</dbReference>
<dbReference type="EC" id="2.7.7.7" evidence="1"/>
<dbReference type="NCBIfam" id="TIGR01128">
    <property type="entry name" value="holA"/>
    <property type="match status" value="1"/>
</dbReference>
<dbReference type="PANTHER" id="PTHR34388:SF1">
    <property type="entry name" value="DNA POLYMERASE III SUBUNIT DELTA"/>
    <property type="match status" value="1"/>
</dbReference>
<comment type="catalytic activity">
    <reaction evidence="8">
        <text>DNA(n) + a 2'-deoxyribonucleoside 5'-triphosphate = DNA(n+1) + diphosphate</text>
        <dbReference type="Rhea" id="RHEA:22508"/>
        <dbReference type="Rhea" id="RHEA-COMP:17339"/>
        <dbReference type="Rhea" id="RHEA-COMP:17340"/>
        <dbReference type="ChEBI" id="CHEBI:33019"/>
        <dbReference type="ChEBI" id="CHEBI:61560"/>
        <dbReference type="ChEBI" id="CHEBI:173112"/>
        <dbReference type="EC" id="2.7.7.7"/>
    </reaction>
</comment>
<evidence type="ECO:0000256" key="3">
    <source>
        <dbReference type="ARBA" id="ARBA00022679"/>
    </source>
</evidence>
<evidence type="ECO:0000259" key="9">
    <source>
        <dbReference type="Pfam" id="PF06144"/>
    </source>
</evidence>